<evidence type="ECO:0000313" key="5">
    <source>
        <dbReference type="EMBL" id="CAD8409999.1"/>
    </source>
</evidence>
<accession>A0A7S0GCU4</accession>
<organism evidence="5">
    <name type="scientific">Proboscia inermis</name>
    <dbReference type="NCBI Taxonomy" id="420281"/>
    <lineage>
        <taxon>Eukaryota</taxon>
        <taxon>Sar</taxon>
        <taxon>Stramenopiles</taxon>
        <taxon>Ochrophyta</taxon>
        <taxon>Bacillariophyta</taxon>
        <taxon>Coscinodiscophyceae</taxon>
        <taxon>Rhizosoleniophycidae</taxon>
        <taxon>Rhizosoleniales</taxon>
        <taxon>Rhizosoleniaceae</taxon>
        <taxon>Proboscia</taxon>
    </lineage>
</organism>
<dbReference type="Pfam" id="PF09420">
    <property type="entry name" value="Nop16"/>
    <property type="match status" value="1"/>
</dbReference>
<dbReference type="PANTHER" id="PTHR13243">
    <property type="entry name" value="HSPC111 PROTEIN-RELATED"/>
    <property type="match status" value="1"/>
</dbReference>
<dbReference type="GO" id="GO:0005730">
    <property type="term" value="C:nucleolus"/>
    <property type="evidence" value="ECO:0007669"/>
    <property type="project" value="UniProtKB-SubCell"/>
</dbReference>
<dbReference type="AlphaFoldDB" id="A0A7S0GCU4"/>
<evidence type="ECO:0000256" key="1">
    <source>
        <dbReference type="ARBA" id="ARBA00004604"/>
    </source>
</evidence>
<protein>
    <recommendedName>
        <fullName evidence="3">Nucleolar protein 16</fullName>
    </recommendedName>
</protein>
<evidence type="ECO:0000256" key="2">
    <source>
        <dbReference type="ARBA" id="ARBA00008479"/>
    </source>
</evidence>
<evidence type="ECO:0000256" key="4">
    <source>
        <dbReference type="ARBA" id="ARBA00023242"/>
    </source>
</evidence>
<reference evidence="5" key="1">
    <citation type="submission" date="2021-01" db="EMBL/GenBank/DDBJ databases">
        <authorList>
            <person name="Corre E."/>
            <person name="Pelletier E."/>
            <person name="Niang G."/>
            <person name="Scheremetjew M."/>
            <person name="Finn R."/>
            <person name="Kale V."/>
            <person name="Holt S."/>
            <person name="Cochrane G."/>
            <person name="Meng A."/>
            <person name="Brown T."/>
            <person name="Cohen L."/>
        </authorList>
    </citation>
    <scope>NUCLEOTIDE SEQUENCE</scope>
    <source>
        <strain evidence="5">CCAP1064/1</strain>
    </source>
</reference>
<dbReference type="EMBL" id="HBEL01012758">
    <property type="protein sequence ID" value="CAD8409999.1"/>
    <property type="molecule type" value="Transcribed_RNA"/>
</dbReference>
<comment type="subcellular location">
    <subcellularLocation>
        <location evidence="1">Nucleus</location>
        <location evidence="1">Nucleolus</location>
    </subcellularLocation>
</comment>
<proteinExistence type="inferred from homology"/>
<evidence type="ECO:0000256" key="3">
    <source>
        <dbReference type="ARBA" id="ARBA00015522"/>
    </source>
</evidence>
<name>A0A7S0GCU4_9STRA</name>
<comment type="similarity">
    <text evidence="2">Belongs to the NOP16 family.</text>
</comment>
<gene>
    <name evidence="5" type="ORF">PINE0816_LOCUS6122</name>
</gene>
<sequence>MAQLGLQHDINGIKSNIMTYAPSEVPLYDIPTSQSIQSGDKTLPNRGDGMTILKSNRIAKNSTKHAPMTTGDQKYISRCLDKHGVDYTKMFRDTKVNKMQHTKGKLEKMGKIFLEKLTVEQRVKELPERVLELIDEHGTE</sequence>
<dbReference type="GO" id="GO:0042273">
    <property type="term" value="P:ribosomal large subunit biogenesis"/>
    <property type="evidence" value="ECO:0007669"/>
    <property type="project" value="TreeGrafter"/>
</dbReference>
<keyword evidence="4" id="KW-0539">Nucleus</keyword>
<dbReference type="InterPro" id="IPR019002">
    <property type="entry name" value="Ribosome_biogenesis_Nop16"/>
</dbReference>
<dbReference type="PANTHER" id="PTHR13243:SF1">
    <property type="entry name" value="NUCLEOLAR PROTEIN 16"/>
    <property type="match status" value="1"/>
</dbReference>